<dbReference type="InterPro" id="IPR036291">
    <property type="entry name" value="NAD(P)-bd_dom_sf"/>
</dbReference>
<name>A0A0F9GU17_9ZZZZ</name>
<feature type="domain" description="NAD-dependent epimerase/dehydratase" evidence="2">
    <location>
        <begin position="36"/>
        <end position="280"/>
    </location>
</feature>
<dbReference type="Pfam" id="PF01370">
    <property type="entry name" value="Epimerase"/>
    <property type="match status" value="1"/>
</dbReference>
<dbReference type="PANTHER" id="PTHR43000">
    <property type="entry name" value="DTDP-D-GLUCOSE 4,6-DEHYDRATASE-RELATED"/>
    <property type="match status" value="1"/>
</dbReference>
<evidence type="ECO:0000313" key="3">
    <source>
        <dbReference type="EMBL" id="KKL94186.1"/>
    </source>
</evidence>
<dbReference type="Gene3D" id="3.40.50.720">
    <property type="entry name" value="NAD(P)-binding Rossmann-like Domain"/>
    <property type="match status" value="1"/>
</dbReference>
<comment type="similarity">
    <text evidence="1">Belongs to the NAD(P)-dependent epimerase/dehydratase family.</text>
</comment>
<dbReference type="InterPro" id="IPR001509">
    <property type="entry name" value="Epimerase_deHydtase"/>
</dbReference>
<evidence type="ECO:0000259" key="2">
    <source>
        <dbReference type="Pfam" id="PF01370"/>
    </source>
</evidence>
<organism evidence="3">
    <name type="scientific">marine sediment metagenome</name>
    <dbReference type="NCBI Taxonomy" id="412755"/>
    <lineage>
        <taxon>unclassified sequences</taxon>
        <taxon>metagenomes</taxon>
        <taxon>ecological metagenomes</taxon>
    </lineage>
</organism>
<proteinExistence type="inferred from homology"/>
<dbReference type="EMBL" id="LAZR01018991">
    <property type="protein sequence ID" value="KKL94186.1"/>
    <property type="molecule type" value="Genomic_DNA"/>
</dbReference>
<dbReference type="AlphaFoldDB" id="A0A0F9GU17"/>
<gene>
    <name evidence="3" type="ORF">LCGC14_1867200</name>
</gene>
<evidence type="ECO:0000256" key="1">
    <source>
        <dbReference type="ARBA" id="ARBA00007637"/>
    </source>
</evidence>
<protein>
    <recommendedName>
        <fullName evidence="2">NAD-dependent epimerase/dehydratase domain-containing protein</fullName>
    </recommendedName>
</protein>
<accession>A0A0F9GU17</accession>
<comment type="caution">
    <text evidence="3">The sequence shown here is derived from an EMBL/GenBank/DDBJ whole genome shotgun (WGS) entry which is preliminary data.</text>
</comment>
<dbReference type="SUPFAM" id="SSF51735">
    <property type="entry name" value="NAD(P)-binding Rossmann-fold domains"/>
    <property type="match status" value="1"/>
</dbReference>
<reference evidence="3" key="1">
    <citation type="journal article" date="2015" name="Nature">
        <title>Complex archaea that bridge the gap between prokaryotes and eukaryotes.</title>
        <authorList>
            <person name="Spang A."/>
            <person name="Saw J.H."/>
            <person name="Jorgensen S.L."/>
            <person name="Zaremba-Niedzwiedzka K."/>
            <person name="Martijn J."/>
            <person name="Lind A.E."/>
            <person name="van Eijk R."/>
            <person name="Schleper C."/>
            <person name="Guy L."/>
            <person name="Ettema T.J."/>
        </authorList>
    </citation>
    <scope>NUCLEOTIDE SEQUENCE</scope>
</reference>
<sequence length="361" mass="39727">MRKIGAVKSRIVEQDVDFIVRSIKSSLHKLQGKSLLITGATGFIGTYLLESLALHNDSYSTSPCRVVGLARNPQRLACTAPHLLSRRDILIVRGDVCTFEFTESFDYVIHAAAAVDPRVVNRDRLGTAETIVNGTRQVLQQSVRHNTGRLLYISSGAVYGRQPPDLAGLTEDYLGAPDLTDPRYAYGEAKRYAEILCTVFRQAYGISIVVARPFTFVGPYQSLNASFAVTEFIRCALRRQPIRIEGDGTPLRSYCYGADLSVALWKILLEGRTGHAYNVGSEDAISILELARKVVATTGTESEIAVARNSVPGQKPACYIPDIVRLKSELGVRPHFGLDKSLERTIAWAREMGVCEMDESA</sequence>